<organism evidence="11 12">
    <name type="scientific">Fusibacillus kribbianus</name>
    <dbReference type="NCBI Taxonomy" id="3044208"/>
    <lineage>
        <taxon>Bacteria</taxon>
        <taxon>Bacillati</taxon>
        <taxon>Bacillota</taxon>
        <taxon>Clostridia</taxon>
        <taxon>Lachnospirales</taxon>
        <taxon>Lachnospiraceae</taxon>
        <taxon>Fusibacillus</taxon>
    </lineage>
</organism>
<keyword evidence="5 10" id="KW-0328">Glycosyltransferase</keyword>
<dbReference type="EMBL" id="JASGBQ010000035">
    <property type="protein sequence ID" value="MDI9243461.1"/>
    <property type="molecule type" value="Genomic_DNA"/>
</dbReference>
<protein>
    <recommendedName>
        <fullName evidence="4 10">4-alpha-glucanotransferase</fullName>
        <ecNumber evidence="3 10">2.4.1.25</ecNumber>
    </recommendedName>
    <alternativeName>
        <fullName evidence="8 10">Amylomaltase</fullName>
    </alternativeName>
    <alternativeName>
        <fullName evidence="9 10">Disproportionating enzyme</fullName>
    </alternativeName>
</protein>
<evidence type="ECO:0000256" key="10">
    <source>
        <dbReference type="RuleBase" id="RU361207"/>
    </source>
</evidence>
<evidence type="ECO:0000313" key="12">
    <source>
        <dbReference type="Proteomes" id="UP001300383"/>
    </source>
</evidence>
<dbReference type="Proteomes" id="UP001300383">
    <property type="component" value="Unassembled WGS sequence"/>
</dbReference>
<dbReference type="InterPro" id="IPR017853">
    <property type="entry name" value="GH"/>
</dbReference>
<dbReference type="InterPro" id="IPR003385">
    <property type="entry name" value="Glyco_hydro_77"/>
</dbReference>
<comment type="similarity">
    <text evidence="2 10">Belongs to the disproportionating enzyme family.</text>
</comment>
<proteinExistence type="inferred from homology"/>
<evidence type="ECO:0000256" key="5">
    <source>
        <dbReference type="ARBA" id="ARBA00022676"/>
    </source>
</evidence>
<dbReference type="PANTHER" id="PTHR32438:SF5">
    <property type="entry name" value="4-ALPHA-GLUCANOTRANSFERASE DPE1, CHLOROPLASTIC_AMYLOPLASTIC"/>
    <property type="match status" value="1"/>
</dbReference>
<dbReference type="NCBIfam" id="TIGR00217">
    <property type="entry name" value="malQ"/>
    <property type="match status" value="1"/>
</dbReference>
<dbReference type="PANTHER" id="PTHR32438">
    <property type="entry name" value="4-ALPHA-GLUCANOTRANSFERASE DPE1, CHLOROPLASTIC/AMYLOPLASTIC"/>
    <property type="match status" value="1"/>
</dbReference>
<keyword evidence="6 10" id="KW-0808">Transferase</keyword>
<name>A0AAP4EZT3_9FIRM</name>
<keyword evidence="7 10" id="KW-0119">Carbohydrate metabolism</keyword>
<gene>
    <name evidence="11" type="primary">malQ</name>
    <name evidence="11" type="ORF">QJ036_13495</name>
</gene>
<dbReference type="SUPFAM" id="SSF51445">
    <property type="entry name" value="(Trans)glycosidases"/>
    <property type="match status" value="1"/>
</dbReference>
<dbReference type="AlphaFoldDB" id="A0AAP4EZT3"/>
<comment type="caution">
    <text evidence="11">The sequence shown here is derived from an EMBL/GenBank/DDBJ whole genome shotgun (WGS) entry which is preliminary data.</text>
</comment>
<keyword evidence="12" id="KW-1185">Reference proteome</keyword>
<dbReference type="RefSeq" id="WP_283231871.1">
    <property type="nucleotide sequence ID" value="NZ_JASGBQ010000035.1"/>
</dbReference>
<dbReference type="NCBIfam" id="NF011080">
    <property type="entry name" value="PRK14508.1-3"/>
    <property type="match status" value="1"/>
</dbReference>
<dbReference type="EC" id="2.4.1.25" evidence="3 10"/>
<evidence type="ECO:0000256" key="6">
    <source>
        <dbReference type="ARBA" id="ARBA00022679"/>
    </source>
</evidence>
<sequence>MMTGQTLERGAGILLPVTSLPSPYGIGTFGKAAYEFIDFLRRAGQKYWQVLPLGPTSYGDSPYQSFSSFAGNPYFIDLDLLIEEGLVKKEYVDSFSWGDNESYVSYEVIYQNRFQVLREAFRNSFHREAPDFRIFTEENAYWLKDYSLYMACKEYFGSVNWLEWEEDIRFRRPEAVAKYEALLAEDMEFWTFCQYKFFEQWKKLREYATEKKIQIIGDIPIYAAMDSADVWSHPELFQLEEENLFPKFIAGVPPDAFSETGQLWGNPLYDWDAMEEEGFEWWRQRILASRGLYDALRIDHFIGITRYYAVPGGAKDSVNGTYRPGPGTKLTRVINEAAGEMKIIAEDLGTVTPEVRTLLKENGYPGMKVLAFGFDGDPGNEHLPHNYKTPNCVAYGGTHDNETLTGLFCDKSDEILTYLFELLGTRDRSKIVEGLFRQAYGSIADVVIFQAQDVLGLDNSARMNFPSTLGDNWKWRLKKGQLGQQESGWLGFLVHVYRRY</sequence>
<evidence type="ECO:0000256" key="8">
    <source>
        <dbReference type="ARBA" id="ARBA00031423"/>
    </source>
</evidence>
<comment type="catalytic activity">
    <reaction evidence="1 10">
        <text>Transfers a segment of a (1-&gt;4)-alpha-D-glucan to a new position in an acceptor, which may be glucose or a (1-&gt;4)-alpha-D-glucan.</text>
        <dbReference type="EC" id="2.4.1.25"/>
    </reaction>
</comment>
<evidence type="ECO:0000256" key="9">
    <source>
        <dbReference type="ARBA" id="ARBA00031501"/>
    </source>
</evidence>
<evidence type="ECO:0000256" key="2">
    <source>
        <dbReference type="ARBA" id="ARBA00005684"/>
    </source>
</evidence>
<reference evidence="11 12" key="1">
    <citation type="submission" date="2023-05" db="EMBL/GenBank/DDBJ databases">
        <title>[ruminococcus] sp. nov., isolated from a pig farm feces dump.</title>
        <authorList>
            <person name="Chang Y.-H."/>
        </authorList>
    </citation>
    <scope>NUCLEOTIDE SEQUENCE [LARGE SCALE GENOMIC DNA]</scope>
    <source>
        <strain evidence="11 12">YH-rum2234</strain>
    </source>
</reference>
<dbReference type="GO" id="GO:0005975">
    <property type="term" value="P:carbohydrate metabolic process"/>
    <property type="evidence" value="ECO:0007669"/>
    <property type="project" value="InterPro"/>
</dbReference>
<dbReference type="GO" id="GO:0004134">
    <property type="term" value="F:4-alpha-glucanotransferase activity"/>
    <property type="evidence" value="ECO:0007669"/>
    <property type="project" value="UniProtKB-EC"/>
</dbReference>
<evidence type="ECO:0000313" key="11">
    <source>
        <dbReference type="EMBL" id="MDI9243461.1"/>
    </source>
</evidence>
<dbReference type="Gene3D" id="3.20.20.80">
    <property type="entry name" value="Glycosidases"/>
    <property type="match status" value="1"/>
</dbReference>
<evidence type="ECO:0000256" key="1">
    <source>
        <dbReference type="ARBA" id="ARBA00000439"/>
    </source>
</evidence>
<dbReference type="Pfam" id="PF02446">
    <property type="entry name" value="Glyco_hydro_77"/>
    <property type="match status" value="1"/>
</dbReference>
<accession>A0AAP4EZT3</accession>
<evidence type="ECO:0000256" key="4">
    <source>
        <dbReference type="ARBA" id="ARBA00020295"/>
    </source>
</evidence>
<evidence type="ECO:0000256" key="7">
    <source>
        <dbReference type="ARBA" id="ARBA00023277"/>
    </source>
</evidence>
<evidence type="ECO:0000256" key="3">
    <source>
        <dbReference type="ARBA" id="ARBA00012560"/>
    </source>
</evidence>